<keyword evidence="2" id="KW-1185">Reference proteome</keyword>
<reference evidence="1 2" key="1">
    <citation type="submission" date="2019-07" db="EMBL/GenBank/DDBJ databases">
        <title>Whole genome shotgun sequence of Aneurinibacillus danicus NBRC 102444.</title>
        <authorList>
            <person name="Hosoyama A."/>
            <person name="Uohara A."/>
            <person name="Ohji S."/>
            <person name="Ichikawa N."/>
        </authorList>
    </citation>
    <scope>NUCLEOTIDE SEQUENCE [LARGE SCALE GENOMIC DNA]</scope>
    <source>
        <strain evidence="1 2">NBRC 102444</strain>
    </source>
</reference>
<name>A0A511V7C3_9BACL</name>
<evidence type="ECO:0000313" key="1">
    <source>
        <dbReference type="EMBL" id="GEN33838.1"/>
    </source>
</evidence>
<accession>A0A511V7C3</accession>
<gene>
    <name evidence="1" type="ORF">ADA01nite_12980</name>
</gene>
<proteinExistence type="predicted"/>
<comment type="caution">
    <text evidence="1">The sequence shown here is derived from an EMBL/GenBank/DDBJ whole genome shotgun (WGS) entry which is preliminary data.</text>
</comment>
<sequence>MAMPQQKIEELARVEMSPDFDKMFDADLNAVTGGMYRRQMTVEECERLIGKE</sequence>
<protein>
    <submittedName>
        <fullName evidence="1">Uncharacterized protein</fullName>
    </submittedName>
</protein>
<organism evidence="1 2">
    <name type="scientific">Aneurinibacillus danicus</name>
    <dbReference type="NCBI Taxonomy" id="267746"/>
    <lineage>
        <taxon>Bacteria</taxon>
        <taxon>Bacillati</taxon>
        <taxon>Bacillota</taxon>
        <taxon>Bacilli</taxon>
        <taxon>Bacillales</taxon>
        <taxon>Paenibacillaceae</taxon>
        <taxon>Aneurinibacillus group</taxon>
        <taxon>Aneurinibacillus</taxon>
    </lineage>
</organism>
<dbReference type="AlphaFoldDB" id="A0A511V7C3"/>
<dbReference type="EMBL" id="BJXX01000056">
    <property type="protein sequence ID" value="GEN33838.1"/>
    <property type="molecule type" value="Genomic_DNA"/>
</dbReference>
<dbReference type="RefSeq" id="WP_164828012.1">
    <property type="nucleotide sequence ID" value="NZ_BJXX01000056.1"/>
</dbReference>
<dbReference type="Proteomes" id="UP000321157">
    <property type="component" value="Unassembled WGS sequence"/>
</dbReference>
<evidence type="ECO:0000313" key="2">
    <source>
        <dbReference type="Proteomes" id="UP000321157"/>
    </source>
</evidence>